<comment type="caution">
    <text evidence="1">The sequence shown here is derived from an EMBL/GenBank/DDBJ whole genome shotgun (WGS) entry which is preliminary data.</text>
</comment>
<dbReference type="Gene3D" id="1.25.40.20">
    <property type="entry name" value="Ankyrin repeat-containing domain"/>
    <property type="match status" value="1"/>
</dbReference>
<dbReference type="EMBL" id="CABDUW010002000">
    <property type="protein sequence ID" value="VTJ85006.1"/>
    <property type="molecule type" value="Genomic_DNA"/>
</dbReference>
<feature type="non-terminal residue" evidence="1">
    <location>
        <position position="1"/>
    </location>
</feature>
<dbReference type="Pfam" id="PF12796">
    <property type="entry name" value="Ank_2"/>
    <property type="match status" value="1"/>
</dbReference>
<gene>
    <name evidence="1" type="ORF">MONAX_5E021455</name>
</gene>
<proteinExistence type="predicted"/>
<reference evidence="1" key="1">
    <citation type="submission" date="2019-04" db="EMBL/GenBank/DDBJ databases">
        <authorList>
            <person name="Alioto T."/>
            <person name="Alioto T."/>
        </authorList>
    </citation>
    <scope>NUCLEOTIDE SEQUENCE [LARGE SCALE GENOMIC DNA]</scope>
</reference>
<dbReference type="PANTHER" id="PTHR24168">
    <property type="entry name" value="KN MOTIF AND ANKYRIN REPEAT DOMAIN-CONTAINING"/>
    <property type="match status" value="1"/>
</dbReference>
<accession>A0A5E4CT76</accession>
<dbReference type="InterPro" id="IPR002110">
    <property type="entry name" value="Ankyrin_rpt"/>
</dbReference>
<protein>
    <submittedName>
        <fullName evidence="1">Uncharacterized protein</fullName>
    </submittedName>
</protein>
<dbReference type="GO" id="GO:0005737">
    <property type="term" value="C:cytoplasm"/>
    <property type="evidence" value="ECO:0007669"/>
    <property type="project" value="TreeGrafter"/>
</dbReference>
<dbReference type="GO" id="GO:0005856">
    <property type="term" value="C:cytoskeleton"/>
    <property type="evidence" value="ECO:0007669"/>
    <property type="project" value="TreeGrafter"/>
</dbReference>
<dbReference type="AlphaFoldDB" id="A0A5E4CT76"/>
<dbReference type="SUPFAM" id="SSF48403">
    <property type="entry name" value="Ankyrin repeat"/>
    <property type="match status" value="1"/>
</dbReference>
<dbReference type="SMART" id="SM00248">
    <property type="entry name" value="ANK"/>
    <property type="match status" value="2"/>
</dbReference>
<sequence length="76" mass="8350">GGQTTQMLGVTHDQEDMVQALLSCQADFNLQDHDGSWVLMLACHHGNANLVCLLLAHPAWNSSLTDKMRLMDSSQV</sequence>
<organism evidence="1 2">
    <name type="scientific">Marmota monax</name>
    <name type="common">Woodchuck</name>
    <dbReference type="NCBI Taxonomy" id="9995"/>
    <lineage>
        <taxon>Eukaryota</taxon>
        <taxon>Metazoa</taxon>
        <taxon>Chordata</taxon>
        <taxon>Craniata</taxon>
        <taxon>Vertebrata</taxon>
        <taxon>Euteleostomi</taxon>
        <taxon>Mammalia</taxon>
        <taxon>Eutheria</taxon>
        <taxon>Euarchontoglires</taxon>
        <taxon>Glires</taxon>
        <taxon>Rodentia</taxon>
        <taxon>Sciuromorpha</taxon>
        <taxon>Sciuridae</taxon>
        <taxon>Xerinae</taxon>
        <taxon>Marmotini</taxon>
        <taxon>Marmota</taxon>
    </lineage>
</organism>
<evidence type="ECO:0000313" key="1">
    <source>
        <dbReference type="EMBL" id="VTJ85006.1"/>
    </source>
</evidence>
<keyword evidence="2" id="KW-1185">Reference proteome</keyword>
<dbReference type="InterPro" id="IPR036770">
    <property type="entry name" value="Ankyrin_rpt-contain_sf"/>
</dbReference>
<dbReference type="Proteomes" id="UP000335636">
    <property type="component" value="Unassembled WGS sequence"/>
</dbReference>
<feature type="non-terminal residue" evidence="1">
    <location>
        <position position="76"/>
    </location>
</feature>
<name>A0A5E4CT76_MARMO</name>
<dbReference type="GO" id="GO:0030837">
    <property type="term" value="P:negative regulation of actin filament polymerization"/>
    <property type="evidence" value="ECO:0007669"/>
    <property type="project" value="InterPro"/>
</dbReference>
<dbReference type="InterPro" id="IPR047184">
    <property type="entry name" value="KANK1-4"/>
</dbReference>
<dbReference type="PANTHER" id="PTHR24168:SF24">
    <property type="entry name" value="KN MOTIF AND ANKYRIN REPEAT DOMAIN-CONTAINING PROTEIN 4"/>
    <property type="match status" value="1"/>
</dbReference>
<evidence type="ECO:0000313" key="2">
    <source>
        <dbReference type="Proteomes" id="UP000335636"/>
    </source>
</evidence>